<dbReference type="UniPathway" id="UPA00035">
    <property type="reaction ID" value="UER00043"/>
</dbReference>
<dbReference type="EC" id="4.1.1.48" evidence="8"/>
<comment type="catalytic activity">
    <reaction evidence="1 8">
        <text>1-(2-carboxyphenylamino)-1-deoxy-D-ribulose 5-phosphate + H(+) = (1S,2R)-1-C-(indol-3-yl)glycerol 3-phosphate + CO2 + H2O</text>
        <dbReference type="Rhea" id="RHEA:23476"/>
        <dbReference type="ChEBI" id="CHEBI:15377"/>
        <dbReference type="ChEBI" id="CHEBI:15378"/>
        <dbReference type="ChEBI" id="CHEBI:16526"/>
        <dbReference type="ChEBI" id="CHEBI:58613"/>
        <dbReference type="ChEBI" id="CHEBI:58866"/>
        <dbReference type="EC" id="4.1.1.48"/>
    </reaction>
</comment>
<keyword evidence="6 8" id="KW-0057">Aromatic amino acid biosynthesis</keyword>
<dbReference type="GO" id="GO:0004425">
    <property type="term" value="F:indole-3-glycerol-phosphate synthase activity"/>
    <property type="evidence" value="ECO:0007669"/>
    <property type="project" value="UniProtKB-UniRule"/>
</dbReference>
<dbReference type="InterPro" id="IPR013798">
    <property type="entry name" value="Indole-3-glycerol_P_synth_dom"/>
</dbReference>
<evidence type="ECO:0000256" key="8">
    <source>
        <dbReference type="HAMAP-Rule" id="MF_00134"/>
    </source>
</evidence>
<dbReference type="OrthoDB" id="9804217at2"/>
<evidence type="ECO:0000256" key="1">
    <source>
        <dbReference type="ARBA" id="ARBA00001633"/>
    </source>
</evidence>
<proteinExistence type="inferred from homology"/>
<dbReference type="InterPro" id="IPR001468">
    <property type="entry name" value="Indole-3-GlycerolPSynthase_CS"/>
</dbReference>
<dbReference type="PANTHER" id="PTHR22854:SF2">
    <property type="entry name" value="INDOLE-3-GLYCEROL-PHOSPHATE SYNTHASE"/>
    <property type="match status" value="1"/>
</dbReference>
<dbReference type="Pfam" id="PF00218">
    <property type="entry name" value="IGPS"/>
    <property type="match status" value="1"/>
</dbReference>
<dbReference type="GO" id="GO:0004640">
    <property type="term" value="F:phosphoribosylanthranilate isomerase activity"/>
    <property type="evidence" value="ECO:0007669"/>
    <property type="project" value="TreeGrafter"/>
</dbReference>
<dbReference type="FunFam" id="3.20.20.70:FF:000024">
    <property type="entry name" value="Indole-3-glycerol phosphate synthase"/>
    <property type="match status" value="1"/>
</dbReference>
<keyword evidence="3 8" id="KW-0028">Amino-acid biosynthesis</keyword>
<keyword evidence="4 8" id="KW-0210">Decarboxylase</keyword>
<comment type="caution">
    <text evidence="10">The sequence shown here is derived from an EMBL/GenBank/DDBJ whole genome shotgun (WGS) entry which is preliminary data.</text>
</comment>
<gene>
    <name evidence="10" type="primary">trpC_1</name>
    <name evidence="8" type="synonym">trpC</name>
    <name evidence="10" type="ORF">Lsai_1437</name>
</gene>
<dbReference type="Proteomes" id="UP000054621">
    <property type="component" value="Unassembled WGS sequence"/>
</dbReference>
<keyword evidence="7 8" id="KW-0456">Lyase</keyword>
<evidence type="ECO:0000256" key="2">
    <source>
        <dbReference type="ARBA" id="ARBA00004696"/>
    </source>
</evidence>
<dbReference type="eggNOG" id="COG0134">
    <property type="taxonomic scope" value="Bacteria"/>
</dbReference>
<dbReference type="EMBL" id="LNYV01000013">
    <property type="protein sequence ID" value="KTD58830.1"/>
    <property type="molecule type" value="Genomic_DNA"/>
</dbReference>
<dbReference type="HAMAP" id="MF_00134_B">
    <property type="entry name" value="IGPS_B"/>
    <property type="match status" value="1"/>
</dbReference>
<dbReference type="SUPFAM" id="SSF51366">
    <property type="entry name" value="Ribulose-phoshate binding barrel"/>
    <property type="match status" value="1"/>
</dbReference>
<evidence type="ECO:0000313" key="10">
    <source>
        <dbReference type="EMBL" id="KTD58830.1"/>
    </source>
</evidence>
<comment type="pathway">
    <text evidence="2 8">Amino-acid biosynthesis; L-tryptophan biosynthesis; L-tryptophan from chorismate: step 4/5.</text>
</comment>
<dbReference type="NCBIfam" id="NF001373">
    <property type="entry name" value="PRK00278.1-6"/>
    <property type="match status" value="1"/>
</dbReference>
<feature type="domain" description="Indole-3-glycerol phosphate synthase" evidence="9">
    <location>
        <begin position="5"/>
        <end position="255"/>
    </location>
</feature>
<name>A0A0W0YQA4_9GAMM</name>
<dbReference type="PANTHER" id="PTHR22854">
    <property type="entry name" value="TRYPTOPHAN BIOSYNTHESIS PROTEIN"/>
    <property type="match status" value="1"/>
</dbReference>
<keyword evidence="5 8" id="KW-0822">Tryptophan biosynthesis</keyword>
<dbReference type="GO" id="GO:0000162">
    <property type="term" value="P:L-tryptophan biosynthetic process"/>
    <property type="evidence" value="ECO:0007669"/>
    <property type="project" value="UniProtKB-UniRule"/>
</dbReference>
<evidence type="ECO:0000256" key="3">
    <source>
        <dbReference type="ARBA" id="ARBA00022605"/>
    </source>
</evidence>
<dbReference type="RefSeq" id="WP_027271258.1">
    <property type="nucleotide sequence ID" value="NZ_CAAAJE010000015.1"/>
</dbReference>
<reference evidence="10 11" key="1">
    <citation type="submission" date="2015-11" db="EMBL/GenBank/DDBJ databases">
        <title>Genomic analysis of 38 Legionella species identifies large and diverse effector repertoires.</title>
        <authorList>
            <person name="Burstein D."/>
            <person name="Amaro F."/>
            <person name="Zusman T."/>
            <person name="Lifshitz Z."/>
            <person name="Cohen O."/>
            <person name="Gilbert J.A."/>
            <person name="Pupko T."/>
            <person name="Shuman H.A."/>
            <person name="Segal G."/>
        </authorList>
    </citation>
    <scope>NUCLEOTIDE SEQUENCE [LARGE SCALE GENOMIC DNA]</scope>
    <source>
        <strain evidence="10 11">Mt.St.Helens-4</strain>
    </source>
</reference>
<dbReference type="InterPro" id="IPR013785">
    <property type="entry name" value="Aldolase_TIM"/>
</dbReference>
<evidence type="ECO:0000256" key="5">
    <source>
        <dbReference type="ARBA" id="ARBA00022822"/>
    </source>
</evidence>
<dbReference type="STRING" id="28087.Lsai_1437"/>
<comment type="similarity">
    <text evidence="8">Belongs to the TrpC family.</text>
</comment>
<dbReference type="InterPro" id="IPR011060">
    <property type="entry name" value="RibuloseP-bd_barrel"/>
</dbReference>
<accession>A0A0W0YQA4</accession>
<organism evidence="10 11">
    <name type="scientific">Legionella sainthelensi</name>
    <dbReference type="NCBI Taxonomy" id="28087"/>
    <lineage>
        <taxon>Bacteria</taxon>
        <taxon>Pseudomonadati</taxon>
        <taxon>Pseudomonadota</taxon>
        <taxon>Gammaproteobacteria</taxon>
        <taxon>Legionellales</taxon>
        <taxon>Legionellaceae</taxon>
        <taxon>Legionella</taxon>
    </lineage>
</organism>
<dbReference type="Gene3D" id="3.20.20.70">
    <property type="entry name" value="Aldolase class I"/>
    <property type="match status" value="1"/>
</dbReference>
<dbReference type="NCBIfam" id="NF001377">
    <property type="entry name" value="PRK00278.2-4"/>
    <property type="match status" value="1"/>
</dbReference>
<protein>
    <recommendedName>
        <fullName evidence="8">Indole-3-glycerol phosphate synthase</fullName>
        <shortName evidence="8">IGPS</shortName>
        <ecNumber evidence="8">4.1.1.48</ecNumber>
    </recommendedName>
</protein>
<evidence type="ECO:0000256" key="7">
    <source>
        <dbReference type="ARBA" id="ARBA00023239"/>
    </source>
</evidence>
<evidence type="ECO:0000259" key="9">
    <source>
        <dbReference type="Pfam" id="PF00218"/>
    </source>
</evidence>
<evidence type="ECO:0000256" key="6">
    <source>
        <dbReference type="ARBA" id="ARBA00023141"/>
    </source>
</evidence>
<dbReference type="PROSITE" id="PS00614">
    <property type="entry name" value="IGPS"/>
    <property type="match status" value="1"/>
</dbReference>
<evidence type="ECO:0000256" key="4">
    <source>
        <dbReference type="ARBA" id="ARBA00022793"/>
    </source>
</evidence>
<dbReference type="AlphaFoldDB" id="A0A0W0YQA4"/>
<dbReference type="PATRIC" id="fig|28087.4.peg.1543"/>
<dbReference type="InterPro" id="IPR045186">
    <property type="entry name" value="Indole-3-glycerol_P_synth"/>
</dbReference>
<evidence type="ECO:0000313" key="11">
    <source>
        <dbReference type="Proteomes" id="UP000054621"/>
    </source>
</evidence>
<dbReference type="CDD" id="cd00331">
    <property type="entry name" value="IGPS"/>
    <property type="match status" value="1"/>
</dbReference>
<sequence length="259" mass="29151">MNSVLERITQKKLEEICLAKKNKPLDLLKQQPMMEQRNFLNALKNQETPAIIAEIKRASPSKGIIREDFNVAEIATIYGLHGARCLSVLTDIDFFQGHPDYIAQAKMNSNLPVLRKDFILDTYQIYESLALGADCILLIVALLDDAQLIEFCQLAQELGMAVLVESHTQEELERALRLPTPLIGVNNRSLHTFHTNIQLSIDLKHYIPNDRITITESGINNHADIRLMQSHGINTFLVGESLMRAKDIGNALDQLIKGN</sequence>